<keyword evidence="4" id="KW-1185">Reference proteome</keyword>
<dbReference type="CDD" id="cd04496">
    <property type="entry name" value="SSB_OBF"/>
    <property type="match status" value="1"/>
</dbReference>
<evidence type="ECO:0000256" key="2">
    <source>
        <dbReference type="PROSITE-ProRule" id="PRU00252"/>
    </source>
</evidence>
<dbReference type="InterPro" id="IPR012340">
    <property type="entry name" value="NA-bd_OB-fold"/>
</dbReference>
<sequence length="161" mass="17975">METYVSMTGWVGSAVEYRCLTSGDRSYTTHHASFRLAATPRIKRGGAWTDGETNWITVVCFRGLAQNVGSSVSKGDPVTVWGKLRRETWERDGETNERTVIEALVVGHDLNRGTSMFKKNERPQTFEEPDMGDLIEKVETPESLEQEDLAAAAHEDRLALA</sequence>
<dbReference type="SUPFAM" id="SSF50249">
    <property type="entry name" value="Nucleic acid-binding proteins"/>
    <property type="match status" value="1"/>
</dbReference>
<comment type="caution">
    <text evidence="3">The sequence shown here is derived from an EMBL/GenBank/DDBJ whole genome shotgun (WGS) entry which is preliminary data.</text>
</comment>
<dbReference type="InterPro" id="IPR000424">
    <property type="entry name" value="Primosome_PriB/ssb"/>
</dbReference>
<protein>
    <submittedName>
        <fullName evidence="3">Single-strand DNA-binding protein</fullName>
    </submittedName>
</protein>
<proteinExistence type="predicted"/>
<reference evidence="3 4" key="1">
    <citation type="submission" date="2020-07" db="EMBL/GenBank/DDBJ databases">
        <title>Sequencing the genomes of 1000 actinobacteria strains.</title>
        <authorList>
            <person name="Klenk H.-P."/>
        </authorList>
    </citation>
    <scope>NUCLEOTIDE SEQUENCE [LARGE SCALE GENOMIC DNA]</scope>
    <source>
        <strain evidence="3 4">DSM 22083</strain>
    </source>
</reference>
<evidence type="ECO:0000313" key="3">
    <source>
        <dbReference type="EMBL" id="NYE70200.1"/>
    </source>
</evidence>
<dbReference type="RefSeq" id="WP_179749489.1">
    <property type="nucleotide sequence ID" value="NZ_JACCBU010000001.1"/>
</dbReference>
<keyword evidence="1 2" id="KW-0238">DNA-binding</keyword>
<dbReference type="Proteomes" id="UP000569914">
    <property type="component" value="Unassembled WGS sequence"/>
</dbReference>
<dbReference type="PROSITE" id="PS50935">
    <property type="entry name" value="SSB"/>
    <property type="match status" value="1"/>
</dbReference>
<organism evidence="3 4">
    <name type="scientific">Microlunatus parietis</name>
    <dbReference type="NCBI Taxonomy" id="682979"/>
    <lineage>
        <taxon>Bacteria</taxon>
        <taxon>Bacillati</taxon>
        <taxon>Actinomycetota</taxon>
        <taxon>Actinomycetes</taxon>
        <taxon>Propionibacteriales</taxon>
        <taxon>Propionibacteriaceae</taxon>
        <taxon>Microlunatus</taxon>
    </lineage>
</organism>
<evidence type="ECO:0000256" key="1">
    <source>
        <dbReference type="ARBA" id="ARBA00023125"/>
    </source>
</evidence>
<dbReference type="EMBL" id="JACCBU010000001">
    <property type="protein sequence ID" value="NYE70200.1"/>
    <property type="molecule type" value="Genomic_DNA"/>
</dbReference>
<dbReference type="GO" id="GO:0003697">
    <property type="term" value="F:single-stranded DNA binding"/>
    <property type="evidence" value="ECO:0007669"/>
    <property type="project" value="InterPro"/>
</dbReference>
<dbReference type="AlphaFoldDB" id="A0A7Y9LB35"/>
<accession>A0A7Y9LB35</accession>
<dbReference type="Pfam" id="PF00436">
    <property type="entry name" value="SSB"/>
    <property type="match status" value="1"/>
</dbReference>
<gene>
    <name evidence="3" type="ORF">BKA15_001529</name>
</gene>
<dbReference type="Gene3D" id="2.40.50.140">
    <property type="entry name" value="Nucleic acid-binding proteins"/>
    <property type="match status" value="1"/>
</dbReference>
<evidence type="ECO:0000313" key="4">
    <source>
        <dbReference type="Proteomes" id="UP000569914"/>
    </source>
</evidence>
<name>A0A7Y9LB35_9ACTN</name>